<keyword evidence="4" id="KW-0998">Cell outer membrane</keyword>
<dbReference type="SUPFAM" id="SSF48452">
    <property type="entry name" value="TPR-like"/>
    <property type="match status" value="1"/>
</dbReference>
<dbReference type="InterPro" id="IPR012944">
    <property type="entry name" value="SusD_RagB_dom"/>
</dbReference>
<evidence type="ECO:0008006" key="8">
    <source>
        <dbReference type="Google" id="ProtNLM"/>
    </source>
</evidence>
<proteinExistence type="predicted"/>
<sequence length="576" mass="64562">MKKILLILVTGLLLCSCEDFLDTKNYTKKDTSNFPQTAEDAEQMIAGIYNALNSAFADADNQAYSKSQLFLSEIASDERYGSAGQNDPLWQALDKLMNYGYDMMMAAWKIPYQGIFRCNTAIKALPNCVGFRPGQLEEYTGEAYFLRGYFFFNLAQVFENVPLPVDPNPANLPQSPVEDTYGQIASDLQQAIELLLSAKSSFPSKGHATKWAAEALMARVFLFYTGYYGKSELPVAGGGSISKSQVISWLEDCINNSGHDLLSDFRSLWPYANPYAKEKYKYITDTEVAERKTIPAWPGDGHRETVFATNFSNFSDWGTSTGFSNNVVLAFSMRQGDTKNGSEVTFPFYRGWGAGCVSTNIWNDWDDSDIRKKASILDARTEYPAGYSLGGDNQWEETGYWQKKYTGTSAYDNDRYVFNYGVLMYGFPDDANKWSISNTQDVVHIRYADVLLMHSELKEDATGLNRVRDRAGLPPISYSLDAIKRERRFELAFEGVRYYDLMRWGDAADALGRQNGSPIYNGGVETTMKEFAGGYKARYQATGGFFPIPESQIALSEGVLVQNKGWGSDGINYTGW</sequence>
<keyword evidence="3" id="KW-0472">Membrane</keyword>
<dbReference type="Pfam" id="PF07980">
    <property type="entry name" value="SusD_RagB"/>
    <property type="match status" value="1"/>
</dbReference>
<evidence type="ECO:0000256" key="4">
    <source>
        <dbReference type="ARBA" id="ARBA00023237"/>
    </source>
</evidence>
<evidence type="ECO:0000256" key="3">
    <source>
        <dbReference type="ARBA" id="ARBA00023136"/>
    </source>
</evidence>
<name>A0A5J4RRH8_9ZZZZ</name>
<evidence type="ECO:0000256" key="1">
    <source>
        <dbReference type="ARBA" id="ARBA00004442"/>
    </source>
</evidence>
<evidence type="ECO:0000313" key="7">
    <source>
        <dbReference type="EMBL" id="KAA6335680.1"/>
    </source>
</evidence>
<keyword evidence="2" id="KW-0732">Signal</keyword>
<evidence type="ECO:0000259" key="5">
    <source>
        <dbReference type="Pfam" id="PF07980"/>
    </source>
</evidence>
<comment type="caution">
    <text evidence="7">The sequence shown here is derived from an EMBL/GenBank/DDBJ whole genome shotgun (WGS) entry which is preliminary data.</text>
</comment>
<feature type="domain" description="SusD-like N-terminal" evidence="6">
    <location>
        <begin position="19"/>
        <end position="222"/>
    </location>
</feature>
<accession>A0A5J4RRH8</accession>
<reference evidence="7" key="1">
    <citation type="submission" date="2019-03" db="EMBL/GenBank/DDBJ databases">
        <title>Single cell metagenomics reveals metabolic interactions within the superorganism composed of flagellate Streblomastix strix and complex community of Bacteroidetes bacteria on its surface.</title>
        <authorList>
            <person name="Treitli S.C."/>
            <person name="Kolisko M."/>
            <person name="Husnik F."/>
            <person name="Keeling P."/>
            <person name="Hampl V."/>
        </authorList>
    </citation>
    <scope>NUCLEOTIDE SEQUENCE</scope>
    <source>
        <strain evidence="7">STM</strain>
    </source>
</reference>
<dbReference type="PROSITE" id="PS51257">
    <property type="entry name" value="PROKAR_LIPOPROTEIN"/>
    <property type="match status" value="1"/>
</dbReference>
<dbReference type="InterPro" id="IPR011990">
    <property type="entry name" value="TPR-like_helical_dom_sf"/>
</dbReference>
<organism evidence="7">
    <name type="scientific">termite gut metagenome</name>
    <dbReference type="NCBI Taxonomy" id="433724"/>
    <lineage>
        <taxon>unclassified sequences</taxon>
        <taxon>metagenomes</taxon>
        <taxon>organismal metagenomes</taxon>
    </lineage>
</organism>
<dbReference type="Gene3D" id="1.25.40.390">
    <property type="match status" value="1"/>
</dbReference>
<comment type="subcellular location">
    <subcellularLocation>
        <location evidence="1">Cell outer membrane</location>
    </subcellularLocation>
</comment>
<dbReference type="AlphaFoldDB" id="A0A5J4RRH8"/>
<dbReference type="GO" id="GO:0009279">
    <property type="term" value="C:cell outer membrane"/>
    <property type="evidence" value="ECO:0007669"/>
    <property type="project" value="UniProtKB-SubCell"/>
</dbReference>
<dbReference type="InterPro" id="IPR033985">
    <property type="entry name" value="SusD-like_N"/>
</dbReference>
<protein>
    <recommendedName>
        <fullName evidence="8">RagB/SusD family nutrient uptake outer membrane protein</fullName>
    </recommendedName>
</protein>
<feature type="domain" description="RagB/SusD" evidence="5">
    <location>
        <begin position="324"/>
        <end position="566"/>
    </location>
</feature>
<evidence type="ECO:0000259" key="6">
    <source>
        <dbReference type="Pfam" id="PF14322"/>
    </source>
</evidence>
<dbReference type="EMBL" id="SNRY01000870">
    <property type="protein sequence ID" value="KAA6335680.1"/>
    <property type="molecule type" value="Genomic_DNA"/>
</dbReference>
<dbReference type="Pfam" id="PF14322">
    <property type="entry name" value="SusD-like_3"/>
    <property type="match status" value="1"/>
</dbReference>
<gene>
    <name evidence="7" type="ORF">EZS27_016113</name>
</gene>
<evidence type="ECO:0000256" key="2">
    <source>
        <dbReference type="ARBA" id="ARBA00022729"/>
    </source>
</evidence>